<dbReference type="PROSITE" id="PS51671">
    <property type="entry name" value="ACT"/>
    <property type="match status" value="1"/>
</dbReference>
<feature type="domain" description="ACT" evidence="8">
    <location>
        <begin position="149"/>
        <end position="226"/>
    </location>
</feature>
<feature type="transmembrane region" description="Helical" evidence="7">
    <location>
        <begin position="7"/>
        <end position="23"/>
    </location>
</feature>
<evidence type="ECO:0000313" key="9">
    <source>
        <dbReference type="EMBL" id="SCY65638.1"/>
    </source>
</evidence>
<accession>A0A1G5HRK1</accession>
<dbReference type="PRINTS" id="PR01837">
    <property type="entry name" value="MGTCSAPBPROT"/>
</dbReference>
<dbReference type="InterPro" id="IPR049177">
    <property type="entry name" value="MgtC_SapB_SrpB_YhiD_N"/>
</dbReference>
<gene>
    <name evidence="9" type="ORF">SAMN03080606_02074</name>
</gene>
<comment type="similarity">
    <text evidence="2">Belongs to the MgtC/SapB family.</text>
</comment>
<evidence type="ECO:0000259" key="8">
    <source>
        <dbReference type="PROSITE" id="PS51671"/>
    </source>
</evidence>
<dbReference type="EMBL" id="FMUS01000012">
    <property type="protein sequence ID" value="SCY65638.1"/>
    <property type="molecule type" value="Genomic_DNA"/>
</dbReference>
<dbReference type="GO" id="GO:0005886">
    <property type="term" value="C:plasma membrane"/>
    <property type="evidence" value="ECO:0007669"/>
    <property type="project" value="UniProtKB-SubCell"/>
</dbReference>
<sequence length="237" mass="25783">MISIAELSIRLLLATVIGGIIGFEREMNNRPAGFRTHILVTLGSCLIMIISVYGFIGFGEGGYGGDPARLASQVVSGIGFLGAGTILREGSNIRGLTTAASLWMSGGIGLTIGIGFYSAALIATLLVLFSLIILPLFEMRLTRSKKYSAIKITGIDRPGLLGDISSILGHYNINIRNIHLQNISNKGEEKITILFHIRMPEDIELTKVHDELRKVTGVQQLAWDEKEVYLMKGALNR</sequence>
<evidence type="ECO:0000256" key="7">
    <source>
        <dbReference type="SAM" id="Phobius"/>
    </source>
</evidence>
<dbReference type="SUPFAM" id="SSF55021">
    <property type="entry name" value="ACT-like"/>
    <property type="match status" value="1"/>
</dbReference>
<evidence type="ECO:0000256" key="1">
    <source>
        <dbReference type="ARBA" id="ARBA00004651"/>
    </source>
</evidence>
<dbReference type="InterPro" id="IPR045865">
    <property type="entry name" value="ACT-like_dom_sf"/>
</dbReference>
<dbReference type="InterPro" id="IPR002912">
    <property type="entry name" value="ACT_dom"/>
</dbReference>
<evidence type="ECO:0000256" key="5">
    <source>
        <dbReference type="ARBA" id="ARBA00022989"/>
    </source>
</evidence>
<feature type="transmembrane region" description="Helical" evidence="7">
    <location>
        <begin position="38"/>
        <end position="58"/>
    </location>
</feature>
<organism evidence="9 10">
    <name type="scientific">Alkaliphilus peptidifermentans DSM 18978</name>
    <dbReference type="NCBI Taxonomy" id="1120976"/>
    <lineage>
        <taxon>Bacteria</taxon>
        <taxon>Bacillati</taxon>
        <taxon>Bacillota</taxon>
        <taxon>Clostridia</taxon>
        <taxon>Peptostreptococcales</taxon>
        <taxon>Natronincolaceae</taxon>
        <taxon>Alkaliphilus</taxon>
    </lineage>
</organism>
<dbReference type="AlphaFoldDB" id="A0A1G5HRK1"/>
<dbReference type="STRING" id="1120976.SAMN03080606_02074"/>
<dbReference type="InterPro" id="IPR003416">
    <property type="entry name" value="MgtC/SapB/SrpB/YhiD_fam"/>
</dbReference>
<dbReference type="OrthoDB" id="9811198at2"/>
<keyword evidence="6 7" id="KW-0472">Membrane</keyword>
<dbReference type="PANTHER" id="PTHR33778">
    <property type="entry name" value="PROTEIN MGTC"/>
    <property type="match status" value="1"/>
</dbReference>
<dbReference type="RefSeq" id="WP_091543071.1">
    <property type="nucleotide sequence ID" value="NZ_FMUS01000012.1"/>
</dbReference>
<keyword evidence="5 7" id="KW-1133">Transmembrane helix</keyword>
<name>A0A1G5HRK1_9FIRM</name>
<dbReference type="Pfam" id="PF13291">
    <property type="entry name" value="ACT_4"/>
    <property type="match status" value="1"/>
</dbReference>
<proteinExistence type="inferred from homology"/>
<evidence type="ECO:0000256" key="3">
    <source>
        <dbReference type="ARBA" id="ARBA00022475"/>
    </source>
</evidence>
<dbReference type="PANTHER" id="PTHR33778:SF1">
    <property type="entry name" value="MAGNESIUM TRANSPORTER YHID-RELATED"/>
    <property type="match status" value="1"/>
</dbReference>
<feature type="transmembrane region" description="Helical" evidence="7">
    <location>
        <begin position="107"/>
        <end position="137"/>
    </location>
</feature>
<keyword evidence="4 7" id="KW-0812">Transmembrane</keyword>
<protein>
    <submittedName>
        <fullName evidence="9">Putative Mg2+ transporter-C (MgtC) family protein</fullName>
    </submittedName>
</protein>
<evidence type="ECO:0000313" key="10">
    <source>
        <dbReference type="Proteomes" id="UP000198636"/>
    </source>
</evidence>
<dbReference type="Pfam" id="PF02308">
    <property type="entry name" value="MgtC"/>
    <property type="match status" value="1"/>
</dbReference>
<evidence type="ECO:0000256" key="4">
    <source>
        <dbReference type="ARBA" id="ARBA00022692"/>
    </source>
</evidence>
<reference evidence="9 10" key="1">
    <citation type="submission" date="2016-10" db="EMBL/GenBank/DDBJ databases">
        <authorList>
            <person name="de Groot N.N."/>
        </authorList>
    </citation>
    <scope>NUCLEOTIDE SEQUENCE [LARGE SCALE GENOMIC DNA]</scope>
    <source>
        <strain evidence="9 10">DSM 18978</strain>
    </source>
</reference>
<dbReference type="Gene3D" id="3.30.70.260">
    <property type="match status" value="1"/>
</dbReference>
<keyword evidence="3" id="KW-1003">Cell membrane</keyword>
<evidence type="ECO:0000256" key="2">
    <source>
        <dbReference type="ARBA" id="ARBA00009298"/>
    </source>
</evidence>
<comment type="subcellular location">
    <subcellularLocation>
        <location evidence="1">Cell membrane</location>
        <topology evidence="1">Multi-pass membrane protein</topology>
    </subcellularLocation>
</comment>
<dbReference type="Proteomes" id="UP000198636">
    <property type="component" value="Unassembled WGS sequence"/>
</dbReference>
<evidence type="ECO:0000256" key="6">
    <source>
        <dbReference type="ARBA" id="ARBA00023136"/>
    </source>
</evidence>
<keyword evidence="10" id="KW-1185">Reference proteome</keyword>